<feature type="signal peptide" evidence="1">
    <location>
        <begin position="1"/>
        <end position="21"/>
    </location>
</feature>
<evidence type="ECO:0000313" key="3">
    <source>
        <dbReference type="Proteomes" id="UP000070319"/>
    </source>
</evidence>
<dbReference type="PATRIC" id="fig|329854.7.peg.1439"/>
<name>A0A139LPI1_9BACE</name>
<proteinExistence type="predicted"/>
<dbReference type="RefSeq" id="WP_061434956.1">
    <property type="nucleotide sequence ID" value="NZ_KQ968688.1"/>
</dbReference>
<sequence length="214" mass="24251">MRYLFSFFVGVLLSASLYAQSAGDKRSSFSVHAGPSWYLGRFVGITDRADTYRSDLRKGVAWDVNYLGQITGRELKFGLGFLYQGSAYKNTHDTGADKIYMHYMAPQVALTMVQKHYQLQFSGGIGYQLYRDKSTVYDKPRKVTMSKFAGNLSLSGEYFLSSHWGASARVNWLASSSESYSVKYHNEEWDVESPRTGSAYFGQLSLLFGLNYHF</sequence>
<dbReference type="EMBL" id="LTDF01000058">
    <property type="protein sequence ID" value="KXT53372.1"/>
    <property type="molecule type" value="Genomic_DNA"/>
</dbReference>
<gene>
    <name evidence="2" type="ORF">HMPREF2531_01412</name>
</gene>
<reference evidence="2 3" key="1">
    <citation type="submission" date="2016-02" db="EMBL/GenBank/DDBJ databases">
        <authorList>
            <person name="Wen L."/>
            <person name="He K."/>
            <person name="Yang H."/>
        </authorList>
    </citation>
    <scope>NUCLEOTIDE SEQUENCE [LARGE SCALE GENOMIC DNA]</scope>
    <source>
        <strain evidence="2 3">KLE1704</strain>
    </source>
</reference>
<dbReference type="AlphaFoldDB" id="A0A139LPI1"/>
<accession>A0A139LPI1</accession>
<evidence type="ECO:0000313" key="2">
    <source>
        <dbReference type="EMBL" id="KXT53372.1"/>
    </source>
</evidence>
<comment type="caution">
    <text evidence="2">The sequence shown here is derived from an EMBL/GenBank/DDBJ whole genome shotgun (WGS) entry which is preliminary data.</text>
</comment>
<protein>
    <recommendedName>
        <fullName evidence="4">Outer membrane protein beta-barrel domain-containing protein</fullName>
    </recommendedName>
</protein>
<organism evidence="2">
    <name type="scientific">Bacteroides intestinalis</name>
    <dbReference type="NCBI Taxonomy" id="329854"/>
    <lineage>
        <taxon>Bacteria</taxon>
        <taxon>Pseudomonadati</taxon>
        <taxon>Bacteroidota</taxon>
        <taxon>Bacteroidia</taxon>
        <taxon>Bacteroidales</taxon>
        <taxon>Bacteroidaceae</taxon>
        <taxon>Bacteroides</taxon>
    </lineage>
</organism>
<feature type="chain" id="PRO_5007487420" description="Outer membrane protein beta-barrel domain-containing protein" evidence="1">
    <location>
        <begin position="22"/>
        <end position="214"/>
    </location>
</feature>
<keyword evidence="1" id="KW-0732">Signal</keyword>
<evidence type="ECO:0008006" key="4">
    <source>
        <dbReference type="Google" id="ProtNLM"/>
    </source>
</evidence>
<dbReference type="Proteomes" id="UP000070319">
    <property type="component" value="Unassembled WGS sequence"/>
</dbReference>
<evidence type="ECO:0000256" key="1">
    <source>
        <dbReference type="SAM" id="SignalP"/>
    </source>
</evidence>